<dbReference type="Gene3D" id="3.90.228.10">
    <property type="match status" value="2"/>
</dbReference>
<keyword evidence="4" id="KW-1185">Reference proteome</keyword>
<dbReference type="PROSITE" id="PS51059">
    <property type="entry name" value="PARP_CATALYTIC"/>
    <property type="match status" value="1"/>
</dbReference>
<accession>A0A9P6HQ44</accession>
<dbReference type="Pfam" id="PF00644">
    <property type="entry name" value="PARP"/>
    <property type="match status" value="2"/>
</dbReference>
<organism evidence="3 4">
    <name type="scientific">Thelephora terrestris</name>
    <dbReference type="NCBI Taxonomy" id="56493"/>
    <lineage>
        <taxon>Eukaryota</taxon>
        <taxon>Fungi</taxon>
        <taxon>Dikarya</taxon>
        <taxon>Basidiomycota</taxon>
        <taxon>Agaricomycotina</taxon>
        <taxon>Agaricomycetes</taxon>
        <taxon>Thelephorales</taxon>
        <taxon>Thelephoraceae</taxon>
        <taxon>Thelephora</taxon>
    </lineage>
</organism>
<dbReference type="PANTHER" id="PTHR31681">
    <property type="entry name" value="C2H2-LIKE ZINC FINGER PROTEIN"/>
    <property type="match status" value="1"/>
</dbReference>
<reference evidence="3" key="1">
    <citation type="journal article" date="2020" name="Nat. Commun.">
        <title>Large-scale genome sequencing of mycorrhizal fungi provides insights into the early evolution of symbiotic traits.</title>
        <authorList>
            <person name="Miyauchi S."/>
            <person name="Kiss E."/>
            <person name="Kuo A."/>
            <person name="Drula E."/>
            <person name="Kohler A."/>
            <person name="Sanchez-Garcia M."/>
            <person name="Morin E."/>
            <person name="Andreopoulos B."/>
            <person name="Barry K.W."/>
            <person name="Bonito G."/>
            <person name="Buee M."/>
            <person name="Carver A."/>
            <person name="Chen C."/>
            <person name="Cichocki N."/>
            <person name="Clum A."/>
            <person name="Culley D."/>
            <person name="Crous P.W."/>
            <person name="Fauchery L."/>
            <person name="Girlanda M."/>
            <person name="Hayes R.D."/>
            <person name="Keri Z."/>
            <person name="LaButti K."/>
            <person name="Lipzen A."/>
            <person name="Lombard V."/>
            <person name="Magnuson J."/>
            <person name="Maillard F."/>
            <person name="Murat C."/>
            <person name="Nolan M."/>
            <person name="Ohm R.A."/>
            <person name="Pangilinan J."/>
            <person name="Pereira M.F."/>
            <person name="Perotto S."/>
            <person name="Peter M."/>
            <person name="Pfister S."/>
            <person name="Riley R."/>
            <person name="Sitrit Y."/>
            <person name="Stielow J.B."/>
            <person name="Szollosi G."/>
            <person name="Zifcakova L."/>
            <person name="Stursova M."/>
            <person name="Spatafora J.W."/>
            <person name="Tedersoo L."/>
            <person name="Vaario L.M."/>
            <person name="Yamada A."/>
            <person name="Yan M."/>
            <person name="Wang P."/>
            <person name="Xu J."/>
            <person name="Bruns T."/>
            <person name="Baldrian P."/>
            <person name="Vilgalys R."/>
            <person name="Dunand C."/>
            <person name="Henrissat B."/>
            <person name="Grigoriev I.V."/>
            <person name="Hibbett D."/>
            <person name="Nagy L.G."/>
            <person name="Martin F.M."/>
        </authorList>
    </citation>
    <scope>NUCLEOTIDE SEQUENCE</scope>
    <source>
        <strain evidence="3">UH-Tt-Lm1</strain>
    </source>
</reference>
<evidence type="ECO:0000313" key="4">
    <source>
        <dbReference type="Proteomes" id="UP000736335"/>
    </source>
</evidence>
<dbReference type="InterPro" id="IPR012317">
    <property type="entry name" value="Poly(ADP-ribose)pol_cat_dom"/>
</dbReference>
<sequence>CKIRPRYTDGGVVLPYCGKRCADLAKGKRPESGNAPASVQQPDTLIPFCWVPECFNRVYVGKNGATGHYCSEAHMKLGTYGCICCRKAPVIDPISFCQSCGDEVFYMAPLIVEVPTDHERYTSVASQFKKKWQHNNNCPEVRAIYKIVSTIESLENFEQYLNLVEAKGNFMAQGKTRGNENRRWHGTTRNCNIGDKGETDFCPDPSCSLCSTMKSSFDFLFPMCTGTFGGGIYTSSTTSKADHFSRNARASEWKAMLLNKVVVGKGYRMTAGDTTLVGPPDGYDSVLAEASDSGLNYDELVVYDNDAIRPSYLRRPLPIFGPSICPYCNQRPKFKDGTNVHAYCGLTCAKHAKTRSSMSTAPKCRTPGCPYPVTVYVDRTSSGYCTVTHEEWGQRGCISCRAAPMSKASVLCRPCRKNALSRAPAIVEVPEDHDNYQSVEKQFKQSWRHKTTCPEVQAIYKIIVAEASMRQYQQYQDSVEIRGKFVARGKSRGNENRRWHGTKRKCHLGDRGCETFCADSACSLCCIIKTSFDVKFFKAATGWGRFGHGIYTSSTSSKSNDYSKNIGVNSEWKALLLNKVIVGKGKKLTKDDTSLTQPPPGYDSVLAEVAPGGSLNYDELVVYNNEAVRPSYLVMYKSS</sequence>
<proteinExistence type="predicted"/>
<reference evidence="3" key="2">
    <citation type="submission" date="2020-11" db="EMBL/GenBank/DDBJ databases">
        <authorList>
            <consortium name="DOE Joint Genome Institute"/>
            <person name="Kuo A."/>
            <person name="Miyauchi S."/>
            <person name="Kiss E."/>
            <person name="Drula E."/>
            <person name="Kohler A."/>
            <person name="Sanchez-Garcia M."/>
            <person name="Andreopoulos B."/>
            <person name="Barry K.W."/>
            <person name="Bonito G."/>
            <person name="Buee M."/>
            <person name="Carver A."/>
            <person name="Chen C."/>
            <person name="Cichocki N."/>
            <person name="Clum A."/>
            <person name="Culley D."/>
            <person name="Crous P.W."/>
            <person name="Fauchery L."/>
            <person name="Girlanda M."/>
            <person name="Hayes R."/>
            <person name="Keri Z."/>
            <person name="Labutti K."/>
            <person name="Lipzen A."/>
            <person name="Lombard V."/>
            <person name="Magnuson J."/>
            <person name="Maillard F."/>
            <person name="Morin E."/>
            <person name="Murat C."/>
            <person name="Nolan M."/>
            <person name="Ohm R."/>
            <person name="Pangilinan J."/>
            <person name="Pereira M."/>
            <person name="Perotto S."/>
            <person name="Peter M."/>
            <person name="Riley R."/>
            <person name="Sitrit Y."/>
            <person name="Stielow B."/>
            <person name="Szollosi G."/>
            <person name="Zifcakova L."/>
            <person name="Stursova M."/>
            <person name="Spatafora J.W."/>
            <person name="Tedersoo L."/>
            <person name="Vaario L.-M."/>
            <person name="Yamada A."/>
            <person name="Yan M."/>
            <person name="Wang P."/>
            <person name="Xu J."/>
            <person name="Bruns T."/>
            <person name="Baldrian P."/>
            <person name="Vilgalys R."/>
            <person name="Henrissat B."/>
            <person name="Grigoriev I.V."/>
            <person name="Hibbett D."/>
            <person name="Nagy L.G."/>
            <person name="Martin F.M."/>
        </authorList>
    </citation>
    <scope>NUCLEOTIDE SEQUENCE</scope>
    <source>
        <strain evidence="3">UH-Tt-Lm1</strain>
    </source>
</reference>
<dbReference type="EC" id="2.4.2.-" evidence="1"/>
<keyword evidence="1" id="KW-0520">NAD</keyword>
<dbReference type="EMBL" id="WIUZ02000002">
    <property type="protein sequence ID" value="KAF9790500.1"/>
    <property type="molecule type" value="Genomic_DNA"/>
</dbReference>
<name>A0A9P6HQ44_9AGAM</name>
<dbReference type="SUPFAM" id="SSF56399">
    <property type="entry name" value="ADP-ribosylation"/>
    <property type="match status" value="2"/>
</dbReference>
<feature type="non-terminal residue" evidence="3">
    <location>
        <position position="1"/>
    </location>
</feature>
<gene>
    <name evidence="3" type="ORF">BJ322DRAFT_999682</name>
</gene>
<dbReference type="GO" id="GO:0003950">
    <property type="term" value="F:NAD+ poly-ADP-ribosyltransferase activity"/>
    <property type="evidence" value="ECO:0007669"/>
    <property type="project" value="UniProtKB-UniRule"/>
</dbReference>
<dbReference type="PANTHER" id="PTHR31681:SF3">
    <property type="entry name" value="OS04G0690100 PROTEIN"/>
    <property type="match status" value="1"/>
</dbReference>
<keyword evidence="1" id="KW-0808">Transferase</keyword>
<evidence type="ECO:0000313" key="3">
    <source>
        <dbReference type="EMBL" id="KAF9790500.1"/>
    </source>
</evidence>
<evidence type="ECO:0000256" key="1">
    <source>
        <dbReference type="RuleBase" id="RU362114"/>
    </source>
</evidence>
<evidence type="ECO:0000259" key="2">
    <source>
        <dbReference type="PROSITE" id="PS51059"/>
    </source>
</evidence>
<protein>
    <recommendedName>
        <fullName evidence="1">Poly [ADP-ribose] polymerase</fullName>
        <shortName evidence="1">PARP</shortName>
        <ecNumber evidence="1">2.4.2.-</ecNumber>
    </recommendedName>
</protein>
<feature type="domain" description="PARP catalytic" evidence="2">
    <location>
        <begin position="413"/>
        <end position="639"/>
    </location>
</feature>
<dbReference type="OrthoDB" id="9514740at2759"/>
<dbReference type="AlphaFoldDB" id="A0A9P6HQ44"/>
<comment type="caution">
    <text evidence="3">The sequence shown here is derived from an EMBL/GenBank/DDBJ whole genome shotgun (WGS) entry which is preliminary data.</text>
</comment>
<dbReference type="Proteomes" id="UP000736335">
    <property type="component" value="Unassembled WGS sequence"/>
</dbReference>
<keyword evidence="1" id="KW-0328">Glycosyltransferase</keyword>